<evidence type="ECO:0000313" key="2">
    <source>
        <dbReference type="EMBL" id="GGF96569.1"/>
    </source>
</evidence>
<dbReference type="Gene3D" id="2.130.10.10">
    <property type="entry name" value="YVTN repeat-like/Quinoprotein amine dehydrogenase"/>
    <property type="match status" value="3"/>
</dbReference>
<dbReference type="PANTHER" id="PTHR43739">
    <property type="entry name" value="XYLOGLUCANASE (EUROFUNG)"/>
    <property type="match status" value="1"/>
</dbReference>
<dbReference type="PROSITE" id="PS51257">
    <property type="entry name" value="PROKAR_LIPOPROTEIN"/>
    <property type="match status" value="1"/>
</dbReference>
<keyword evidence="3" id="KW-1185">Reference proteome</keyword>
<comment type="caution">
    <text evidence="2">The sequence shown here is derived from an EMBL/GenBank/DDBJ whole genome shotgun (WGS) entry which is preliminary data.</text>
</comment>
<dbReference type="PANTHER" id="PTHR43739:SF5">
    <property type="entry name" value="EXO-ALPHA-SIALIDASE"/>
    <property type="match status" value="1"/>
</dbReference>
<dbReference type="Gene3D" id="2.60.40.10">
    <property type="entry name" value="Immunoglobulins"/>
    <property type="match status" value="2"/>
</dbReference>
<dbReference type="AlphaFoldDB" id="A0A8J3E8W0"/>
<reference evidence="2" key="1">
    <citation type="journal article" date="2014" name="Int. J. Syst. Evol. Microbiol.">
        <title>Complete genome sequence of Corynebacterium casei LMG S-19264T (=DSM 44701T), isolated from a smear-ripened cheese.</title>
        <authorList>
            <consortium name="US DOE Joint Genome Institute (JGI-PGF)"/>
            <person name="Walter F."/>
            <person name="Albersmeier A."/>
            <person name="Kalinowski J."/>
            <person name="Ruckert C."/>
        </authorList>
    </citation>
    <scope>NUCLEOTIDE SEQUENCE</scope>
    <source>
        <strain evidence="2">CGMCC 1.15758</strain>
    </source>
</reference>
<proteinExistence type="predicted"/>
<dbReference type="RefSeq" id="WP_157968234.1">
    <property type="nucleotide sequence ID" value="NZ_BMJS01000010.1"/>
</dbReference>
<dbReference type="InterPro" id="IPR058667">
    <property type="entry name" value="DUF6242_C"/>
</dbReference>
<protein>
    <recommendedName>
        <fullName evidence="1">DUF6242 domain-containing protein</fullName>
    </recommendedName>
</protein>
<accession>A0A8J3E8W0</accession>
<evidence type="ECO:0000259" key="1">
    <source>
        <dbReference type="Pfam" id="PF25852"/>
    </source>
</evidence>
<gene>
    <name evidence="2" type="ORF">GCM10010995_12240</name>
</gene>
<dbReference type="InterPro" id="IPR013783">
    <property type="entry name" value="Ig-like_fold"/>
</dbReference>
<dbReference type="GO" id="GO:0010411">
    <property type="term" value="P:xyloglucan metabolic process"/>
    <property type="evidence" value="ECO:0007669"/>
    <property type="project" value="TreeGrafter"/>
</dbReference>
<dbReference type="Proteomes" id="UP000636949">
    <property type="component" value="Unassembled WGS sequence"/>
</dbReference>
<dbReference type="Pfam" id="PF25852">
    <property type="entry name" value="DUF6242_C"/>
    <property type="match status" value="1"/>
</dbReference>
<sequence>MKITKLIPVIVSSMLLFGCNSDDSDSNHKNTATTTASLVPSQTQANIETSHSLQITVTNAGNKQADDFAVELQADDGVSIDKTASNIPSQLAPGASAVIVLTASNSAVVGSKATLTIRSSDSINQLSIPVDVIAEPPEVVKLALSTGSSVLGSGGMKHYVLTNNSAQDVPELTGADKGVSGLSLAAYQSGTSIAATGVSIINNTCSGVILKPSENCTFDVKAADTASNQAIDVKVTVNGQTEVSKSLQILRPVLSINPEDALSGFKSQMTKTQSQLLSLDSQHITIVPGMKKTIQITNSSVVPATDVQFSIPALSGVSQDPASTCINGMTLNGGDSCTIIVDGSLENYPSGSGDLQISANNADQVNQLMLGSSSSSQLQMSDSYRLVINGGKSMDIPLKARNNSSLSLDHLAMSILPNDGSLVASTNNNCGTTLLGQGYCTNNYTYTAPNATTHEQKLYSLVYGNTQNNGNNSTGTLLGVDVYPTGGFIPSNALTNLIPGASGNVVVENGVMYVATLGLSISKDNGQTWQTVSSPEIADPSSVSNVAVSGDNIYVSTYAGLSLSHDGGKTWKTKTTTDSLPSNSVAYVYASGDDVYLATNAGLAISTDKGATWTTKTTADGLTSNDVRMVTENNGEIYLTTRSPGGVSFSTDGGTTWTTKTVADGILNDNRSIYVDGNKIYVGGYQGYSVSTDNGSTWTSATLPQLQYAAVYGIYADGDDIFLASGNGISVSHDDGVNWTLENSSNNNLPGDFTSAISKIGNVLYAGTGYALAKSTDNGNSWQVVYSAPGVYADRVSFINKLNGTLYAGTISTGLYISKDDGVNWQNYNSKTGLSGDCVVGAFYDVATHTLYVVVGDWNGAKTINYTTDGGKTWVQEPKATFGNSIIRHGGVYVYNNKVFVPTWNGLVTSNDGGATWSAPVSAPFGGSQLYGITGEGDNIYLFGNHGLWVSTDGGTNWTKKYNPATYFGSIGGVFVSGQNILINTWNYGAGKPILLISSDGGNNWVSKTAVDLGMPAGSYIQGAVIANGTIYVATWGLGVIYSTDGGNTWLRKTTDDGLQANMIQAINADKNGDVFLGNVAGFSIMKADNEGILIPE</sequence>
<dbReference type="OrthoDB" id="5664384at2"/>
<dbReference type="EMBL" id="BMJS01000010">
    <property type="protein sequence ID" value="GGF96569.1"/>
    <property type="molecule type" value="Genomic_DNA"/>
</dbReference>
<dbReference type="SUPFAM" id="SSF110296">
    <property type="entry name" value="Oligoxyloglucan reducing end-specific cellobiohydrolase"/>
    <property type="match status" value="3"/>
</dbReference>
<dbReference type="CDD" id="cd15482">
    <property type="entry name" value="Sialidase_non-viral"/>
    <property type="match status" value="2"/>
</dbReference>
<dbReference type="InterPro" id="IPR015943">
    <property type="entry name" value="WD40/YVTN_repeat-like_dom_sf"/>
</dbReference>
<reference evidence="2" key="2">
    <citation type="submission" date="2020-09" db="EMBL/GenBank/DDBJ databases">
        <authorList>
            <person name="Sun Q."/>
            <person name="Zhou Y."/>
        </authorList>
    </citation>
    <scope>NUCLEOTIDE SEQUENCE</scope>
    <source>
        <strain evidence="2">CGMCC 1.15758</strain>
    </source>
</reference>
<organism evidence="2 3">
    <name type="scientific">Cysteiniphilum litorale</name>
    <dbReference type="NCBI Taxonomy" id="2056700"/>
    <lineage>
        <taxon>Bacteria</taxon>
        <taxon>Pseudomonadati</taxon>
        <taxon>Pseudomonadota</taxon>
        <taxon>Gammaproteobacteria</taxon>
        <taxon>Thiotrichales</taxon>
        <taxon>Fastidiosibacteraceae</taxon>
        <taxon>Cysteiniphilum</taxon>
    </lineage>
</organism>
<name>A0A8J3E8W0_9GAMM</name>
<evidence type="ECO:0000313" key="3">
    <source>
        <dbReference type="Proteomes" id="UP000636949"/>
    </source>
</evidence>
<feature type="domain" description="DUF6242" evidence="1">
    <location>
        <begin position="630"/>
        <end position="757"/>
    </location>
</feature>
<dbReference type="InterPro" id="IPR052025">
    <property type="entry name" value="Xyloglucanase_GH74"/>
</dbReference>